<dbReference type="EMBL" id="OX395129">
    <property type="protein sequence ID" value="CAI5772139.1"/>
    <property type="molecule type" value="Genomic_DNA"/>
</dbReference>
<evidence type="ECO:0000313" key="1">
    <source>
        <dbReference type="EMBL" id="CAI5772139.1"/>
    </source>
</evidence>
<gene>
    <name evidence="1" type="ORF">PODLI_1B032486</name>
</gene>
<proteinExistence type="predicted"/>
<sequence>MFKHNMLKRKALYTKKKIHICIYFSSHFIQMQYVCLFLFASLLLWAPVMYQVAAVGFLPTSECGHHWFNHPGQGKSYTDLIKIGHPPSSFFRGGSKGCLHGTKELGNPSETKTPYVQCYTAKDIAILKIYRYGPPSSIF</sequence>
<keyword evidence="2" id="KW-1185">Reference proteome</keyword>
<dbReference type="Proteomes" id="UP001178461">
    <property type="component" value="Chromosome 4"/>
</dbReference>
<protein>
    <submittedName>
        <fullName evidence="1">Uncharacterized protein</fullName>
    </submittedName>
</protein>
<evidence type="ECO:0000313" key="2">
    <source>
        <dbReference type="Proteomes" id="UP001178461"/>
    </source>
</evidence>
<accession>A0AA35K7F6</accession>
<reference evidence="1" key="1">
    <citation type="submission" date="2022-12" db="EMBL/GenBank/DDBJ databases">
        <authorList>
            <person name="Alioto T."/>
            <person name="Alioto T."/>
            <person name="Gomez Garrido J."/>
        </authorList>
    </citation>
    <scope>NUCLEOTIDE SEQUENCE</scope>
</reference>
<dbReference type="AlphaFoldDB" id="A0AA35K7F6"/>
<name>A0AA35K7F6_9SAUR</name>
<organism evidence="1 2">
    <name type="scientific">Podarcis lilfordi</name>
    <name type="common">Lilford's wall lizard</name>
    <dbReference type="NCBI Taxonomy" id="74358"/>
    <lineage>
        <taxon>Eukaryota</taxon>
        <taxon>Metazoa</taxon>
        <taxon>Chordata</taxon>
        <taxon>Craniata</taxon>
        <taxon>Vertebrata</taxon>
        <taxon>Euteleostomi</taxon>
        <taxon>Lepidosauria</taxon>
        <taxon>Squamata</taxon>
        <taxon>Bifurcata</taxon>
        <taxon>Unidentata</taxon>
        <taxon>Episquamata</taxon>
        <taxon>Laterata</taxon>
        <taxon>Lacertibaenia</taxon>
        <taxon>Lacertidae</taxon>
        <taxon>Podarcis</taxon>
    </lineage>
</organism>